<evidence type="ECO:0000256" key="1">
    <source>
        <dbReference type="ARBA" id="ARBA00005234"/>
    </source>
</evidence>
<dbReference type="InterPro" id="IPR038765">
    <property type="entry name" value="Papain-like_cys_pep_sf"/>
</dbReference>
<dbReference type="PROSITE" id="PS50600">
    <property type="entry name" value="ULP_PROTEASE"/>
    <property type="match status" value="1"/>
</dbReference>
<evidence type="ECO:0000313" key="5">
    <source>
        <dbReference type="EMBL" id="KAK0751223.1"/>
    </source>
</evidence>
<dbReference type="Pfam" id="PF02902">
    <property type="entry name" value="Peptidase_C48"/>
    <property type="match status" value="1"/>
</dbReference>
<evidence type="ECO:0000313" key="6">
    <source>
        <dbReference type="Proteomes" id="UP001172155"/>
    </source>
</evidence>
<dbReference type="Proteomes" id="UP001172155">
    <property type="component" value="Unassembled WGS sequence"/>
</dbReference>
<protein>
    <recommendedName>
        <fullName evidence="4">Ubiquitin-like protease family profile domain-containing protein</fullName>
    </recommendedName>
</protein>
<evidence type="ECO:0000259" key="4">
    <source>
        <dbReference type="PROSITE" id="PS50600"/>
    </source>
</evidence>
<dbReference type="EMBL" id="JAUKUD010000002">
    <property type="protein sequence ID" value="KAK0751223.1"/>
    <property type="molecule type" value="Genomic_DNA"/>
</dbReference>
<keyword evidence="6" id="KW-1185">Reference proteome</keyword>
<evidence type="ECO:0000256" key="3">
    <source>
        <dbReference type="ARBA" id="ARBA00022801"/>
    </source>
</evidence>
<comment type="caution">
    <text evidence="5">The sequence shown here is derived from an EMBL/GenBank/DDBJ whole genome shotgun (WGS) entry which is preliminary data.</text>
</comment>
<dbReference type="InterPro" id="IPR003653">
    <property type="entry name" value="Peptidase_C48_C"/>
</dbReference>
<dbReference type="AlphaFoldDB" id="A0AA40F4P7"/>
<dbReference type="GO" id="GO:0006508">
    <property type="term" value="P:proteolysis"/>
    <property type="evidence" value="ECO:0007669"/>
    <property type="project" value="UniProtKB-KW"/>
</dbReference>
<dbReference type="SUPFAM" id="SSF54001">
    <property type="entry name" value="Cysteine proteinases"/>
    <property type="match status" value="1"/>
</dbReference>
<feature type="domain" description="Ubiquitin-like protease family profile" evidence="4">
    <location>
        <begin position="41"/>
        <end position="193"/>
    </location>
</feature>
<dbReference type="GO" id="GO:0008234">
    <property type="term" value="F:cysteine-type peptidase activity"/>
    <property type="evidence" value="ECO:0007669"/>
    <property type="project" value="InterPro"/>
</dbReference>
<proteinExistence type="inferred from homology"/>
<accession>A0AA40F4P7</accession>
<reference evidence="5" key="1">
    <citation type="submission" date="2023-06" db="EMBL/GenBank/DDBJ databases">
        <title>Genome-scale phylogeny and comparative genomics of the fungal order Sordariales.</title>
        <authorList>
            <consortium name="Lawrence Berkeley National Laboratory"/>
            <person name="Hensen N."/>
            <person name="Bonometti L."/>
            <person name="Westerberg I."/>
            <person name="Brannstrom I.O."/>
            <person name="Guillou S."/>
            <person name="Cros-Aarteil S."/>
            <person name="Calhoun S."/>
            <person name="Haridas S."/>
            <person name="Kuo A."/>
            <person name="Mondo S."/>
            <person name="Pangilinan J."/>
            <person name="Riley R."/>
            <person name="LaButti K."/>
            <person name="Andreopoulos B."/>
            <person name="Lipzen A."/>
            <person name="Chen C."/>
            <person name="Yanf M."/>
            <person name="Daum C."/>
            <person name="Ng V."/>
            <person name="Clum A."/>
            <person name="Steindorff A."/>
            <person name="Ohm R."/>
            <person name="Martin F."/>
            <person name="Silar P."/>
            <person name="Natvig D."/>
            <person name="Lalanne C."/>
            <person name="Gautier V."/>
            <person name="Ament-velasquez S.L."/>
            <person name="Kruys A."/>
            <person name="Hutchinson M.I."/>
            <person name="Powell A.J."/>
            <person name="Barry K."/>
            <person name="Miller A.N."/>
            <person name="Grigoriev I.V."/>
            <person name="Debuchy R."/>
            <person name="Gladieux P."/>
            <person name="Thoren M.H."/>
            <person name="Johannesson H."/>
        </authorList>
    </citation>
    <scope>NUCLEOTIDE SEQUENCE</scope>
    <source>
        <strain evidence="5">SMH3187-1</strain>
    </source>
</reference>
<keyword evidence="3" id="KW-0378">Hydrolase</keyword>
<name>A0AA40F4P7_9PEZI</name>
<evidence type="ECO:0000256" key="2">
    <source>
        <dbReference type="ARBA" id="ARBA00022670"/>
    </source>
</evidence>
<comment type="similarity">
    <text evidence="1">Belongs to the peptidase C48 family.</text>
</comment>
<keyword evidence="2" id="KW-0645">Protease</keyword>
<organism evidence="5 6">
    <name type="scientific">Schizothecium vesticola</name>
    <dbReference type="NCBI Taxonomy" id="314040"/>
    <lineage>
        <taxon>Eukaryota</taxon>
        <taxon>Fungi</taxon>
        <taxon>Dikarya</taxon>
        <taxon>Ascomycota</taxon>
        <taxon>Pezizomycotina</taxon>
        <taxon>Sordariomycetes</taxon>
        <taxon>Sordariomycetidae</taxon>
        <taxon>Sordariales</taxon>
        <taxon>Schizotheciaceae</taxon>
        <taxon>Schizothecium</taxon>
    </lineage>
</organism>
<dbReference type="GO" id="GO:0019783">
    <property type="term" value="F:ubiquitin-like protein peptidase activity"/>
    <property type="evidence" value="ECO:0007669"/>
    <property type="project" value="UniProtKB-ARBA"/>
</dbReference>
<sequence>MADSNPDAGTCDPVLSNKTVKDFNDKSMRRARLQSELGLLADMSTYEVALLDPGEWIDQTTLNGCIRMFTRNNPSIFCFSTWTPQEQEARSGSTLPKDDIERFNEMMELFPDGVLKAIVWPFYFTNHFVLCVLRPDRTATVYDSLGNGECYLGDIQERLPAQFQEWRMEVGASPLQTNRSDCGIYCIVIAAFLASGRDVPSSINASF</sequence>
<dbReference type="Gene3D" id="3.40.395.10">
    <property type="entry name" value="Adenoviral Proteinase, Chain A"/>
    <property type="match status" value="1"/>
</dbReference>
<gene>
    <name evidence="5" type="ORF">B0T18DRAFT_65618</name>
</gene>